<dbReference type="Proteomes" id="UP000007431">
    <property type="component" value="Unassembled WGS sequence"/>
</dbReference>
<accession>D8PTK5</accession>
<keyword evidence="1" id="KW-0175">Coiled coil</keyword>
<dbReference type="SUPFAM" id="SSF52047">
    <property type="entry name" value="RNI-like"/>
    <property type="match status" value="1"/>
</dbReference>
<sequence length="550" mass="61979">MYSSVQALLEASPSLPSDSSLLDTLYSNAALASSQQKDLISTLLTQREEHLRRLAVEKACLDEALDLIRGERERMEAQCNALRKATASPIRTLPVDALRDIFSLSIEPTPHSDPPFEYSVPPHMQSLLRLTHICRWWRQILHDTPTLWQQLILTLRGIANPQAQSCIEQWPVHASNLPLSYTIWADPSYSQRHAWEALNEDARETLCLRAVSGMMRSGLQFPSRRVKDLRLALHARHVVPALSSLGPLAFSSLESLQLHFLPERTDDGEVRPTVSNIYTFEDAINLSSLHLTAVVDNTFGQHLRLRWSALTDLTLRLGGPSDAFIAILKLCPGLRTLHIDEGGLKAPLNMFLYQLWDALATPLLMDHLRVLRFERRSTCLTSLNTPNLSTAEFQGLYWQSARPLFSAFLQRAPNITFLTFAACDFCVSDAEGASMRPLLRLLPQVELLVFDDCSLNVLRLFDDLTVRSRDTLVLPCLQRLHLIKLSPAGARKYDAIVDTFVAMIDSRAHLPSVSPIQRIELWPRTNRVFPPDFVSRVRGLLVGDVELILP</sequence>
<dbReference type="AlphaFoldDB" id="D8PTK5"/>
<organism evidence="3">
    <name type="scientific">Schizophyllum commune (strain H4-8 / FGSC 9210)</name>
    <name type="common">Split gill fungus</name>
    <dbReference type="NCBI Taxonomy" id="578458"/>
    <lineage>
        <taxon>Eukaryota</taxon>
        <taxon>Fungi</taxon>
        <taxon>Dikarya</taxon>
        <taxon>Basidiomycota</taxon>
        <taxon>Agaricomycotina</taxon>
        <taxon>Agaricomycetes</taxon>
        <taxon>Agaricomycetidae</taxon>
        <taxon>Agaricales</taxon>
        <taxon>Schizophyllaceae</taxon>
        <taxon>Schizophyllum</taxon>
    </lineage>
</organism>
<dbReference type="SUPFAM" id="SSF81383">
    <property type="entry name" value="F-box domain"/>
    <property type="match status" value="1"/>
</dbReference>
<feature type="non-terminal residue" evidence="2">
    <location>
        <position position="550"/>
    </location>
</feature>
<name>D8PTK5_SCHCM</name>
<dbReference type="VEuPathDB" id="FungiDB:SCHCODRAFT_01147006"/>
<feature type="coiled-coil region" evidence="1">
    <location>
        <begin position="58"/>
        <end position="85"/>
    </location>
</feature>
<dbReference type="InterPro" id="IPR036047">
    <property type="entry name" value="F-box-like_dom_sf"/>
</dbReference>
<dbReference type="GeneID" id="9594759"/>
<gene>
    <name evidence="2" type="ORF">SCHCODRAFT_106110</name>
</gene>
<dbReference type="RefSeq" id="XP_003036230.1">
    <property type="nucleotide sequence ID" value="XM_003036184.1"/>
</dbReference>
<dbReference type="OrthoDB" id="3051796at2759"/>
<dbReference type="InParanoid" id="D8PTK5"/>
<evidence type="ECO:0000256" key="1">
    <source>
        <dbReference type="SAM" id="Coils"/>
    </source>
</evidence>
<keyword evidence="3" id="KW-1185">Reference proteome</keyword>
<evidence type="ECO:0000313" key="3">
    <source>
        <dbReference type="Proteomes" id="UP000007431"/>
    </source>
</evidence>
<protein>
    <submittedName>
        <fullName evidence="2">Uncharacterized protein</fullName>
    </submittedName>
</protein>
<evidence type="ECO:0000313" key="2">
    <source>
        <dbReference type="EMBL" id="EFJ01328.1"/>
    </source>
</evidence>
<proteinExistence type="predicted"/>
<reference evidence="2 3" key="1">
    <citation type="journal article" date="2010" name="Nat. Biotechnol.">
        <title>Genome sequence of the model mushroom Schizophyllum commune.</title>
        <authorList>
            <person name="Ohm R.A."/>
            <person name="de Jong J.F."/>
            <person name="Lugones L.G."/>
            <person name="Aerts A."/>
            <person name="Kothe E."/>
            <person name="Stajich J.E."/>
            <person name="de Vries R.P."/>
            <person name="Record E."/>
            <person name="Levasseur A."/>
            <person name="Baker S.E."/>
            <person name="Bartholomew K.A."/>
            <person name="Coutinho P.M."/>
            <person name="Erdmann S."/>
            <person name="Fowler T.J."/>
            <person name="Gathman A.C."/>
            <person name="Lombard V."/>
            <person name="Henrissat B."/>
            <person name="Knabe N."/>
            <person name="Kuees U."/>
            <person name="Lilly W.W."/>
            <person name="Lindquist E."/>
            <person name="Lucas S."/>
            <person name="Magnuson J.K."/>
            <person name="Piumi F."/>
            <person name="Raudaskoski M."/>
            <person name="Salamov A."/>
            <person name="Schmutz J."/>
            <person name="Schwarze F.W.M.R."/>
            <person name="vanKuyk P.A."/>
            <person name="Horton J.S."/>
            <person name="Grigoriev I.V."/>
            <person name="Woesten H.A.B."/>
        </authorList>
    </citation>
    <scope>NUCLEOTIDE SEQUENCE [LARGE SCALE GENOMIC DNA]</scope>
    <source>
        <strain evidence="3">H4-8 / FGSC 9210</strain>
    </source>
</reference>
<dbReference type="HOGENOM" id="CLU_038117_0_0_1"/>
<dbReference type="Gene3D" id="1.20.1280.50">
    <property type="match status" value="1"/>
</dbReference>
<dbReference type="EMBL" id="GL377303">
    <property type="protein sequence ID" value="EFJ01328.1"/>
    <property type="molecule type" value="Genomic_DNA"/>
</dbReference>
<dbReference type="KEGG" id="scm:SCHCO_01147006"/>